<dbReference type="Proteomes" id="UP000001680">
    <property type="component" value="Chromosome 1"/>
</dbReference>
<proteinExistence type="predicted"/>
<dbReference type="HOGENOM" id="CLU_3005211_0_0_4"/>
<gene>
    <name evidence="1" type="ordered locus">BamMC406_0388</name>
</gene>
<protein>
    <submittedName>
        <fullName evidence="1">Uncharacterized protein</fullName>
    </submittedName>
</protein>
<dbReference type="EMBL" id="CP001025">
    <property type="protein sequence ID" value="ACB62885.1"/>
    <property type="molecule type" value="Genomic_DNA"/>
</dbReference>
<evidence type="ECO:0000313" key="2">
    <source>
        <dbReference type="Proteomes" id="UP000001680"/>
    </source>
</evidence>
<dbReference type="AlphaFoldDB" id="B1YS83"/>
<name>B1YS83_BURA4</name>
<sequence>MALTSDESEGMYLYGKNDGAVYDLDISVLNDFLKGKIQDRWATFNDFLIWYFEPSV</sequence>
<accession>B1YS83</accession>
<dbReference type="KEGG" id="bac:BamMC406_0388"/>
<evidence type="ECO:0000313" key="1">
    <source>
        <dbReference type="EMBL" id="ACB62885.1"/>
    </source>
</evidence>
<organism evidence="1 2">
    <name type="scientific">Burkholderia ambifaria (strain MC40-6)</name>
    <dbReference type="NCBI Taxonomy" id="398577"/>
    <lineage>
        <taxon>Bacteria</taxon>
        <taxon>Pseudomonadati</taxon>
        <taxon>Pseudomonadota</taxon>
        <taxon>Betaproteobacteria</taxon>
        <taxon>Burkholderiales</taxon>
        <taxon>Burkholderiaceae</taxon>
        <taxon>Burkholderia</taxon>
        <taxon>Burkholderia cepacia complex</taxon>
    </lineage>
</organism>
<reference evidence="2" key="1">
    <citation type="submission" date="2008-04" db="EMBL/GenBank/DDBJ databases">
        <title>Complete sequence of chromosome 1 of Burkholderia ambifaria MC40-6.</title>
        <authorList>
            <person name="Copeland A."/>
            <person name="Lucas S."/>
            <person name="Lapidus A."/>
            <person name="Glavina del Rio T."/>
            <person name="Dalin E."/>
            <person name="Tice H."/>
            <person name="Pitluck S."/>
            <person name="Chain P."/>
            <person name="Malfatti S."/>
            <person name="Shin M."/>
            <person name="Vergez L."/>
            <person name="Lang D."/>
            <person name="Schmutz J."/>
            <person name="Larimer F."/>
            <person name="Land M."/>
            <person name="Hauser L."/>
            <person name="Kyrpides N."/>
            <person name="Lykidis A."/>
            <person name="Ramette A."/>
            <person name="Konstantinidis K."/>
            <person name="Tiedje J."/>
            <person name="Richardson P."/>
        </authorList>
    </citation>
    <scope>NUCLEOTIDE SEQUENCE [LARGE SCALE GENOMIC DNA]</scope>
    <source>
        <strain evidence="2">MC40-6</strain>
    </source>
</reference>